<name>A0ABW4NH61_9SPHN</name>
<reference evidence="2" key="1">
    <citation type="journal article" date="2019" name="Int. J. Syst. Evol. Microbiol.">
        <title>The Global Catalogue of Microorganisms (GCM) 10K type strain sequencing project: providing services to taxonomists for standard genome sequencing and annotation.</title>
        <authorList>
            <consortium name="The Broad Institute Genomics Platform"/>
            <consortium name="The Broad Institute Genome Sequencing Center for Infectious Disease"/>
            <person name="Wu L."/>
            <person name="Ma J."/>
        </authorList>
    </citation>
    <scope>NUCLEOTIDE SEQUENCE [LARGE SCALE GENOMIC DNA]</scope>
    <source>
        <strain evidence="2">Q85</strain>
    </source>
</reference>
<sequence>MLLRARVSMPVGETAMLRPFATITAAATLVANASTCSGHATRAEADVAGERVYEEADLIVEGTAGPKSDAYRDICFGRDGKPQPGDDGRTVSLDRPFVIHRVLKGRAPERAIMAYEPATASAFGCGILYRDFDEDPPEDLRHVMVLRQTADGRYRPVSSCARVALRNSRRGQVLFKRAG</sequence>
<evidence type="ECO:0000313" key="2">
    <source>
        <dbReference type="Proteomes" id="UP001597283"/>
    </source>
</evidence>
<evidence type="ECO:0000313" key="1">
    <source>
        <dbReference type="EMBL" id="MFD1788180.1"/>
    </source>
</evidence>
<organism evidence="1 2">
    <name type="scientific">Sphingomonas floccifaciens</name>
    <dbReference type="NCBI Taxonomy" id="1844115"/>
    <lineage>
        <taxon>Bacteria</taxon>
        <taxon>Pseudomonadati</taxon>
        <taxon>Pseudomonadota</taxon>
        <taxon>Alphaproteobacteria</taxon>
        <taxon>Sphingomonadales</taxon>
        <taxon>Sphingomonadaceae</taxon>
        <taxon>Sphingomonas</taxon>
    </lineage>
</organism>
<keyword evidence="2" id="KW-1185">Reference proteome</keyword>
<accession>A0ABW4NH61</accession>
<dbReference type="EMBL" id="JBHUFC010000003">
    <property type="protein sequence ID" value="MFD1788180.1"/>
    <property type="molecule type" value="Genomic_DNA"/>
</dbReference>
<protein>
    <submittedName>
        <fullName evidence="1">Uncharacterized protein</fullName>
    </submittedName>
</protein>
<dbReference type="Proteomes" id="UP001597283">
    <property type="component" value="Unassembled WGS sequence"/>
</dbReference>
<proteinExistence type="predicted"/>
<gene>
    <name evidence="1" type="ORF">ACFSC3_11405</name>
</gene>
<comment type="caution">
    <text evidence="1">The sequence shown here is derived from an EMBL/GenBank/DDBJ whole genome shotgun (WGS) entry which is preliminary data.</text>
</comment>
<dbReference type="RefSeq" id="WP_380940559.1">
    <property type="nucleotide sequence ID" value="NZ_JBHUFC010000003.1"/>
</dbReference>